<keyword evidence="1" id="KW-1133">Transmembrane helix</keyword>
<protein>
    <recommendedName>
        <fullName evidence="2">Toxin VasX N-terminal region domain-containing protein</fullName>
    </recommendedName>
</protein>
<feature type="transmembrane region" description="Helical" evidence="1">
    <location>
        <begin position="756"/>
        <end position="777"/>
    </location>
</feature>
<dbReference type="AlphaFoldDB" id="A0A2V4HRS5"/>
<accession>A0A2V4HRS5</accession>
<keyword evidence="1" id="KW-0472">Membrane</keyword>
<gene>
    <name evidence="3" type="ORF">DMX07_17150</name>
</gene>
<comment type="caution">
    <text evidence="3">The sequence shown here is derived from an EMBL/GenBank/DDBJ whole genome shotgun (WGS) entry which is preliminary data.</text>
</comment>
<dbReference type="CDD" id="cd20707">
    <property type="entry name" value="MIX_III"/>
    <property type="match status" value="1"/>
</dbReference>
<dbReference type="Pfam" id="PF20249">
    <property type="entry name" value="VasX_N"/>
    <property type="match status" value="1"/>
</dbReference>
<sequence length="872" mass="95443">MIDFKQLLEISRQACEALEAPFSSGPAVHCTRTFTILPLRYAAVGGGTGQRLRLPTLPEHLRHPHSVASLEHADYAIRPLREGFLYVMEKRKLSGRHSLHPPYRIAANGSLSLVVPGQPERSPTSADTLRDVIRNMAWAFNVHDLEDLAELRLFYSPDPLTEAAQQQLLRRRDELPAVDVAAFTGLGCPTPRPYVLRHDQLDLVADFAAETDPSLRKLLDNQLFSETSVHSLTAARHMLGPVAGKPEARGIAVVVEDAIGITQQLNAWRNAGMEHLKDWLEATQSVAGMPGPSNERKVLVAQAFTELHQQFSERKVAALVDRHKDAMRAHLAGADQTATPQMAQWWAQAKEGILDTAAALKRQDLEARANNGEFARDFEARYLPRVDLKGMHEQLGWFESHALEAQRLADARADDHLAWLQSPQLLAALAHYDENDLHSGLCFAHQTGLSVVGMEGVPAGARLLAQWWRADTLTPDNLALRSFVYNQRAIAEVLEQTRQALQALPPEYDHWQQVDTTLKYAKELASQFSRVDGHLDALAQHSPLNTAGALAWLGQLGRQGLQAGAPGNVDRLLYRRLGTYLIASLGEQAINLRLSEHALEGDAPSRGRVAAPIVRRLDRAYVETLQGAHGNQFYRLRLASGLLLLEAGLLLLQGQRDDKDRRFWSEVVAAGLASAAAGFELLAVGTEQTLGGVGQSSVTARGAQVSLGRYRLWGAGLATVGGLVSIAWDFSDAKAAEGGSKSVLALAYKARATSTFALLLGQGGIAFSQASALFQWLSMSANQTWKSSLYATLSTLSARLAANRAAMMFLSRLSWIGGAIVLGTTITLLIIDDDALEKWCNKCCFRLKPSDKGYVKDIEELEALFSAMSEVI</sequence>
<evidence type="ECO:0000313" key="4">
    <source>
        <dbReference type="Proteomes" id="UP000247620"/>
    </source>
</evidence>
<proteinExistence type="predicted"/>
<dbReference type="NCBIfam" id="NF041559">
    <property type="entry name" value="BTH_I2691_fam"/>
    <property type="match status" value="1"/>
</dbReference>
<feature type="transmembrane region" description="Helical" evidence="1">
    <location>
        <begin position="813"/>
        <end position="831"/>
    </location>
</feature>
<evidence type="ECO:0000256" key="1">
    <source>
        <dbReference type="SAM" id="Phobius"/>
    </source>
</evidence>
<evidence type="ECO:0000259" key="2">
    <source>
        <dbReference type="Pfam" id="PF20249"/>
    </source>
</evidence>
<keyword evidence="1" id="KW-0812">Transmembrane</keyword>
<name>A0A2V4HRS5_9PSED</name>
<dbReference type="EMBL" id="QJRO01000011">
    <property type="protein sequence ID" value="PYB79769.1"/>
    <property type="molecule type" value="Genomic_DNA"/>
</dbReference>
<dbReference type="InterPro" id="IPR048126">
    <property type="entry name" value="Toxin_VasX"/>
</dbReference>
<dbReference type="RefSeq" id="WP_110701693.1">
    <property type="nucleotide sequence ID" value="NZ_QJRO01000011.1"/>
</dbReference>
<dbReference type="Proteomes" id="UP000247620">
    <property type="component" value="Unassembled WGS sequence"/>
</dbReference>
<dbReference type="InterPro" id="IPR046864">
    <property type="entry name" value="VasX_N"/>
</dbReference>
<feature type="domain" description="Toxin VasX N-terminal region" evidence="2">
    <location>
        <begin position="29"/>
        <end position="171"/>
    </location>
</feature>
<evidence type="ECO:0000313" key="3">
    <source>
        <dbReference type="EMBL" id="PYB79769.1"/>
    </source>
</evidence>
<organism evidence="3 4">
    <name type="scientific">Pseudomonas soli</name>
    <dbReference type="NCBI Taxonomy" id="1306993"/>
    <lineage>
        <taxon>Bacteria</taxon>
        <taxon>Pseudomonadati</taxon>
        <taxon>Pseudomonadota</taxon>
        <taxon>Gammaproteobacteria</taxon>
        <taxon>Pseudomonadales</taxon>
        <taxon>Pseudomonadaceae</taxon>
        <taxon>Pseudomonas</taxon>
    </lineage>
</organism>
<reference evidence="3 4" key="1">
    <citation type="submission" date="2018-06" db="EMBL/GenBank/DDBJ databases">
        <title>Pseudomonas diversity within urban Lake Michigan freshwaters.</title>
        <authorList>
            <person name="Batrich M."/>
            <person name="Hatzopoulos T."/>
            <person name="Putonti C."/>
        </authorList>
    </citation>
    <scope>NUCLEOTIDE SEQUENCE [LARGE SCALE GENOMIC DNA]</scope>
    <source>
        <strain evidence="3 4">LBp-160603</strain>
    </source>
</reference>